<dbReference type="EMBL" id="JYLF01000007">
    <property type="protein sequence ID" value="KMN12652.1"/>
    <property type="molecule type" value="Genomic_DNA"/>
</dbReference>
<dbReference type="RefSeq" id="WP_048365429.1">
    <property type="nucleotide sequence ID" value="NZ_JYLF01000007.1"/>
</dbReference>
<dbReference type="PANTHER" id="PTHR35882:SF2">
    <property type="entry name" value="PELA"/>
    <property type="match status" value="1"/>
</dbReference>
<dbReference type="GO" id="GO:0005975">
    <property type="term" value="P:carbohydrate metabolic process"/>
    <property type="evidence" value="ECO:0007669"/>
    <property type="project" value="InterPro"/>
</dbReference>
<dbReference type="PATRIC" id="fig|1608994.3.peg.4022"/>
<reference evidence="3 4" key="1">
    <citation type="submission" date="2015-02" db="EMBL/GenBank/DDBJ databases">
        <title>Pseudomonas helleri sp. nov. and Pseudomonas weihenstephanensis sp. nov., isolated from raw cows milk.</title>
        <authorList>
            <person name="von Neubeck M."/>
            <person name="Huptas C."/>
            <person name="Wenning M."/>
            <person name="Scherer S."/>
        </authorList>
    </citation>
    <scope>NUCLEOTIDE SEQUENCE [LARGE SCALE GENOMIC DNA]</scope>
    <source>
        <strain evidence="3 4">DSM 29166</strain>
    </source>
</reference>
<evidence type="ECO:0000256" key="1">
    <source>
        <dbReference type="SAM" id="SignalP"/>
    </source>
</evidence>
<dbReference type="CDD" id="cd10922">
    <property type="entry name" value="CE4_PelA_like_C"/>
    <property type="match status" value="1"/>
</dbReference>
<dbReference type="PIRSF" id="PIRSF029570">
    <property type="entry name" value="UCP029570"/>
    <property type="match status" value="1"/>
</dbReference>
<evidence type="ECO:0000313" key="4">
    <source>
        <dbReference type="Proteomes" id="UP000036325"/>
    </source>
</evidence>
<organism evidence="3 4">
    <name type="scientific">Pseudomonas weihenstephanensis</name>
    <dbReference type="NCBI Taxonomy" id="1608994"/>
    <lineage>
        <taxon>Bacteria</taxon>
        <taxon>Pseudomonadati</taxon>
        <taxon>Pseudomonadota</taxon>
        <taxon>Gammaproteobacteria</taxon>
        <taxon>Pseudomonadales</taxon>
        <taxon>Pseudomonadaceae</taxon>
        <taxon>Pseudomonas</taxon>
    </lineage>
</organism>
<dbReference type="InterPro" id="IPR004352">
    <property type="entry name" value="GH114_TIM-barrel"/>
</dbReference>
<keyword evidence="1" id="KW-0732">Signal</keyword>
<dbReference type="SUPFAM" id="SSF88713">
    <property type="entry name" value="Glycoside hydrolase/deacetylase"/>
    <property type="match status" value="1"/>
</dbReference>
<feature type="chain" id="PRO_5005275005" evidence="1">
    <location>
        <begin position="36"/>
        <end position="936"/>
    </location>
</feature>
<evidence type="ECO:0000259" key="2">
    <source>
        <dbReference type="Pfam" id="PF03537"/>
    </source>
</evidence>
<dbReference type="InterPro" id="IPR011330">
    <property type="entry name" value="Glyco_hydro/deAcase_b/a-brl"/>
</dbReference>
<sequence>MEFKFRRRRALTVALRLFAALSLSVGATASHAAQAAPESVAFWYADNPPLQELAQFDWAVVESGHLSTADVARIRQLGSQPFAYLSVGEFDGDRATLIELGLDQGASSKRNKAWNSQVMDLTSPQWRDHLFKRAHALQAQGYAGLFLDTLDSFQLLPPSEWPSQQTALASFLRELHTREPTLKLFFNRGFEVLPQLDGVAAAVAVESIHAGWDAGAKRYRPVPEADREWLDIHLKPLREKGIPLVAIDYLPPSQREQARKLARQLRQEGFIPFVTTPDLDYLGVSTVEVQPRRIALLFDPREGDLTTNAGHVMLGGLLEYLGYRIDYFAVDQPLPMHRFSGLYAGVVSWMNTGPPQDSQHFNAWINQRLDEQVPLVFLAGMPIENTVLLKRLGLQQGTFSGPGALKLLSHDPHLIGSFEAPLVLRSRELTPLSVLPDGPKPGLLLADEKGNSFAPVAIGAWGGIALAPYLIETNGEASRWIIDPFTFVQRALRLPLQPHPDTTTENGRRIATVHIDGDGFPSRAEIRGTPYAGQSVLDLFIKPYPFLTSVSIIEGEISPRGMFPFLAKELEPIARTIFADPKVEVATHTFSHPFFMQPEKSMKEEGFDPQYGLNMKIPGYNKIDFRREVFGSRDYINNHLTTPQKPVKMIFWPGDALPDEATIQYAYDAGLQNVNGGTTVITHANPSLTGLSPLLRPTSGGLQIYAPIINENMYTNLWKGPFYGFRDVIDTFELTNSPRRLRGLHLYYHFYSGTKQASIKVMDDIYAFMIKQQPISLWMSDYLPRVRGLYESSLARTASGDWQVRGLNALRTLRIDPQMGWPDMTRSQGVAGVRDLPEGRYVHLSSDHALLALRPERDPRPALEEANVPLQQWRYRDDRRVSFSFAGEFDIQFSVRAAGPCSVDVKGQRFTARADNGLWVFQLPIKQVSDAQLLCH</sequence>
<name>A0A0J6IKI7_9PSED</name>
<dbReference type="STRING" id="1608994.TU86_16705"/>
<accession>A0A0J6IKI7</accession>
<dbReference type="PANTHER" id="PTHR35882">
    <property type="entry name" value="PELA"/>
    <property type="match status" value="1"/>
</dbReference>
<comment type="caution">
    <text evidence="3">The sequence shown here is derived from an EMBL/GenBank/DDBJ whole genome shotgun (WGS) entry which is preliminary data.</text>
</comment>
<dbReference type="InterPro" id="IPR016925">
    <property type="entry name" value="UCP029570"/>
</dbReference>
<protein>
    <submittedName>
        <fullName evidence="3">PbsX family transcriptional regulator</fullName>
    </submittedName>
</protein>
<dbReference type="InterPro" id="IPR016062">
    <property type="entry name" value="TM1410-rel"/>
</dbReference>
<dbReference type="Proteomes" id="UP000036325">
    <property type="component" value="Unassembled WGS sequence"/>
</dbReference>
<dbReference type="InterPro" id="IPR013785">
    <property type="entry name" value="Aldolase_TIM"/>
</dbReference>
<gene>
    <name evidence="3" type="ORF">TU86_16705</name>
</gene>
<dbReference type="SUPFAM" id="SSF51445">
    <property type="entry name" value="(Trans)glycosidases"/>
    <property type="match status" value="1"/>
</dbReference>
<dbReference type="AlphaFoldDB" id="A0A0J6IKI7"/>
<feature type="signal peptide" evidence="1">
    <location>
        <begin position="1"/>
        <end position="35"/>
    </location>
</feature>
<dbReference type="Gene3D" id="3.20.20.70">
    <property type="entry name" value="Aldolase class I"/>
    <property type="match status" value="1"/>
</dbReference>
<proteinExistence type="predicted"/>
<dbReference type="OrthoDB" id="7292394at2"/>
<evidence type="ECO:0000313" key="3">
    <source>
        <dbReference type="EMBL" id="KMN12652.1"/>
    </source>
</evidence>
<feature type="domain" description="Glycoside-hydrolase family GH114 TIM-barrel" evidence="2">
    <location>
        <begin position="54"/>
        <end position="280"/>
    </location>
</feature>
<dbReference type="PRINTS" id="PR01545">
    <property type="entry name" value="THEMAYE10DUF"/>
</dbReference>
<dbReference type="Pfam" id="PF03537">
    <property type="entry name" value="Glyco_hydro_114"/>
    <property type="match status" value="1"/>
</dbReference>
<dbReference type="InterPro" id="IPR017853">
    <property type="entry name" value="GH"/>
</dbReference>